<dbReference type="GO" id="GO:0032259">
    <property type="term" value="P:methylation"/>
    <property type="evidence" value="ECO:0007669"/>
    <property type="project" value="UniProtKB-KW"/>
</dbReference>
<dbReference type="Proteomes" id="UP000469215">
    <property type="component" value="Unassembled WGS sequence"/>
</dbReference>
<dbReference type="Gene3D" id="3.20.20.330">
    <property type="entry name" value="Homocysteine-binding-like domain"/>
    <property type="match status" value="1"/>
</dbReference>
<dbReference type="Pfam" id="PF02574">
    <property type="entry name" value="S-methyl_trans"/>
    <property type="match status" value="1"/>
</dbReference>
<dbReference type="PANTHER" id="PTHR46015:SF1">
    <property type="entry name" value="HOMOCYSTEINE S-METHYLTRANSFERASE-LIKE ISOFORM 1"/>
    <property type="match status" value="1"/>
</dbReference>
<dbReference type="NCBIfam" id="NF007020">
    <property type="entry name" value="PRK09485.1"/>
    <property type="match status" value="1"/>
</dbReference>
<dbReference type="SUPFAM" id="SSF82282">
    <property type="entry name" value="Homocysteine S-methyltransferase"/>
    <property type="match status" value="1"/>
</dbReference>
<keyword evidence="8" id="KW-1185">Reference proteome</keyword>
<dbReference type="GO" id="GO:0009086">
    <property type="term" value="P:methionine biosynthetic process"/>
    <property type="evidence" value="ECO:0007669"/>
    <property type="project" value="TreeGrafter"/>
</dbReference>
<evidence type="ECO:0000256" key="3">
    <source>
        <dbReference type="ARBA" id="ARBA00022723"/>
    </source>
</evidence>
<keyword evidence="1 5" id="KW-0489">Methyltransferase</keyword>
<evidence type="ECO:0000256" key="4">
    <source>
        <dbReference type="ARBA" id="ARBA00022833"/>
    </source>
</evidence>
<dbReference type="InterPro" id="IPR036589">
    <property type="entry name" value="HCY_dom_sf"/>
</dbReference>
<evidence type="ECO:0000313" key="8">
    <source>
        <dbReference type="Proteomes" id="UP000469215"/>
    </source>
</evidence>
<feature type="binding site" evidence="5">
    <location>
        <position position="241"/>
    </location>
    <ligand>
        <name>Zn(2+)</name>
        <dbReference type="ChEBI" id="CHEBI:29105"/>
    </ligand>
</feature>
<keyword evidence="4 5" id="KW-0862">Zinc</keyword>
<evidence type="ECO:0000256" key="2">
    <source>
        <dbReference type="ARBA" id="ARBA00022679"/>
    </source>
</evidence>
<keyword evidence="3 5" id="KW-0479">Metal-binding</keyword>
<evidence type="ECO:0000256" key="5">
    <source>
        <dbReference type="PROSITE-ProRule" id="PRU00333"/>
    </source>
</evidence>
<comment type="caution">
    <text evidence="7">The sequence shown here is derived from an EMBL/GenBank/DDBJ whole genome shotgun (WGS) entry which is preliminary data.</text>
</comment>
<protein>
    <submittedName>
        <fullName evidence="7">Homocysteine S-methyltransferase</fullName>
        <ecNumber evidence="7">2.1.1.10</ecNumber>
    </submittedName>
</protein>
<feature type="binding site" evidence="5">
    <location>
        <position position="312"/>
    </location>
    <ligand>
        <name>Zn(2+)</name>
        <dbReference type="ChEBI" id="CHEBI:29105"/>
    </ligand>
</feature>
<dbReference type="GO" id="GO:0008898">
    <property type="term" value="F:S-adenosylmethionine-homocysteine S-methyltransferase activity"/>
    <property type="evidence" value="ECO:0007669"/>
    <property type="project" value="TreeGrafter"/>
</dbReference>
<accession>A0A6N9HBG3</accession>
<name>A0A6N9HBG3_9MICO</name>
<comment type="cofactor">
    <cofactor evidence="5">
        <name>Zn(2+)</name>
        <dbReference type="ChEBI" id="CHEBI:29105"/>
    </cofactor>
</comment>
<evidence type="ECO:0000256" key="1">
    <source>
        <dbReference type="ARBA" id="ARBA00022603"/>
    </source>
</evidence>
<sequence length="329" mass="33380">MGPFAAALDRARAEGRPLVLDGASGTQLEALGADIGGGLWSARLLAEDPALVERMHAAYAAAGAQVIESVSYQASPRGLAAAGFTAAEARELLARSWELASRAAQEARRAGAEAFAAASIGPFGAYLADGSEYTGAYGADFDGPAAAAELEAFHRERIEPLYAAGARLFAIETIPRADEALAVSRVMADYPDAEWWLSFSLRPEGGGGGSPVRIAEGMPLADALDALDTAVSQPAAVAVNCCAASQVEPAMRAITAAGRHGLAYPNSGESYDAATGTWAPPATAAALTDPTEFAAAARDWAAAGASAVGGCCRTTPEIIAALARGTGRA</sequence>
<dbReference type="AlphaFoldDB" id="A0A6N9HBG3"/>
<gene>
    <name evidence="7" type="primary">mmuM</name>
    <name evidence="7" type="ORF">GSY69_13265</name>
</gene>
<evidence type="ECO:0000259" key="6">
    <source>
        <dbReference type="PROSITE" id="PS50970"/>
    </source>
</evidence>
<feature type="binding site" evidence="5">
    <location>
        <position position="311"/>
    </location>
    <ligand>
        <name>Zn(2+)</name>
        <dbReference type="ChEBI" id="CHEBI:29105"/>
    </ligand>
</feature>
<proteinExistence type="predicted"/>
<dbReference type="GO" id="GO:0046872">
    <property type="term" value="F:metal ion binding"/>
    <property type="evidence" value="ECO:0007669"/>
    <property type="project" value="UniProtKB-KW"/>
</dbReference>
<keyword evidence="2 5" id="KW-0808">Transferase</keyword>
<dbReference type="EC" id="2.1.1.10" evidence="7"/>
<feature type="domain" description="Hcy-binding" evidence="6">
    <location>
        <begin position="6"/>
        <end position="326"/>
    </location>
</feature>
<dbReference type="PROSITE" id="PS50970">
    <property type="entry name" value="HCY"/>
    <property type="match status" value="1"/>
</dbReference>
<evidence type="ECO:0000313" key="7">
    <source>
        <dbReference type="EMBL" id="MYM20902.1"/>
    </source>
</evidence>
<dbReference type="PANTHER" id="PTHR46015">
    <property type="entry name" value="ZGC:172121"/>
    <property type="match status" value="1"/>
</dbReference>
<dbReference type="EMBL" id="WWEQ01000093">
    <property type="protein sequence ID" value="MYM20902.1"/>
    <property type="molecule type" value="Genomic_DNA"/>
</dbReference>
<dbReference type="InterPro" id="IPR003726">
    <property type="entry name" value="HCY_dom"/>
</dbReference>
<dbReference type="GO" id="GO:0033528">
    <property type="term" value="P:S-methylmethionine cycle"/>
    <property type="evidence" value="ECO:0007669"/>
    <property type="project" value="TreeGrafter"/>
</dbReference>
<dbReference type="RefSeq" id="WP_160954305.1">
    <property type="nucleotide sequence ID" value="NZ_WWEQ01000093.1"/>
</dbReference>
<dbReference type="InterPro" id="IPR051486">
    <property type="entry name" value="Hcy_S-methyltransferase"/>
</dbReference>
<organism evidence="7 8">
    <name type="scientific">Brevibacterium rongguiense</name>
    <dbReference type="NCBI Taxonomy" id="2695267"/>
    <lineage>
        <taxon>Bacteria</taxon>
        <taxon>Bacillati</taxon>
        <taxon>Actinomycetota</taxon>
        <taxon>Actinomycetes</taxon>
        <taxon>Micrococcales</taxon>
        <taxon>Brevibacteriaceae</taxon>
        <taxon>Brevibacterium</taxon>
    </lineage>
</organism>
<reference evidence="7 8" key="1">
    <citation type="submission" date="2020-01" db="EMBL/GenBank/DDBJ databases">
        <authorList>
            <person name="Deng T."/>
        </authorList>
    </citation>
    <scope>NUCLEOTIDE SEQUENCE [LARGE SCALE GENOMIC DNA]</scope>
    <source>
        <strain evidence="7 8">5221</strain>
    </source>
</reference>